<reference evidence="1 2" key="1">
    <citation type="submission" date="2015-12" db="EMBL/GenBank/DDBJ databases">
        <title>Dictyostelia acquired genes for synthesis and detection of signals that induce cell-type specialization by lateral gene transfer from prokaryotes.</title>
        <authorList>
            <person name="Gloeckner G."/>
            <person name="Schaap P."/>
        </authorList>
    </citation>
    <scope>NUCLEOTIDE SEQUENCE [LARGE SCALE GENOMIC DNA]</scope>
    <source>
        <strain evidence="1 2">TK</strain>
    </source>
</reference>
<protein>
    <submittedName>
        <fullName evidence="1">Uncharacterized protein</fullName>
    </submittedName>
</protein>
<organism evidence="1 2">
    <name type="scientific">Tieghemostelium lacteum</name>
    <name type="common">Slime mold</name>
    <name type="synonym">Dictyostelium lacteum</name>
    <dbReference type="NCBI Taxonomy" id="361077"/>
    <lineage>
        <taxon>Eukaryota</taxon>
        <taxon>Amoebozoa</taxon>
        <taxon>Evosea</taxon>
        <taxon>Eumycetozoa</taxon>
        <taxon>Dictyostelia</taxon>
        <taxon>Dictyosteliales</taxon>
        <taxon>Raperosteliaceae</taxon>
        <taxon>Tieghemostelium</taxon>
    </lineage>
</organism>
<dbReference type="Gene3D" id="3.80.10.10">
    <property type="entry name" value="Ribonuclease Inhibitor"/>
    <property type="match status" value="1"/>
</dbReference>
<dbReference type="InParanoid" id="A0A151ZEZ9"/>
<dbReference type="Proteomes" id="UP000076078">
    <property type="component" value="Unassembled WGS sequence"/>
</dbReference>
<dbReference type="EMBL" id="LODT01000029">
    <property type="protein sequence ID" value="KYQ92538.1"/>
    <property type="molecule type" value="Genomic_DNA"/>
</dbReference>
<evidence type="ECO:0000313" key="1">
    <source>
        <dbReference type="EMBL" id="KYQ92538.1"/>
    </source>
</evidence>
<accession>A0A151ZEZ9</accession>
<comment type="caution">
    <text evidence="1">The sequence shown here is derived from an EMBL/GenBank/DDBJ whole genome shotgun (WGS) entry which is preliminary data.</text>
</comment>
<keyword evidence="2" id="KW-1185">Reference proteome</keyword>
<sequence>MGVVQLQRYLVIKIFDYLYSNYKNVKICKLIAWLCRDYRDNVAPLFKYRYSISGAYAIEPLAKETQMSLVDLNVNLSVDFKKLVNRYPLNWVDSISSLYIETQNHLQIQDFGKMKNLKKIYISGVNLSSFNLLDGVSKDVTAEFIEPVESLDFSIQMFMLPPDLSIVSKVFQQSRQIKELILRSNKVIKAEDNKIFQFPNLTSLVINKIILEPKDIGEIIKSHYNLLNLVLEITNTDILDSISTSRSLKNLHLQKSSYKEVFELPVHNLIQFINSTTILKSLKIGEGIEIRNNTNEALQPIHNQSLHSLFIMQPLKNLLQKDYFFDFPSIWETPKLGYMTLTDYSNVYHFSCLHSLVYVSPPDGLLGICKIMEMNMPNLRNLFILNKVGPNLSTDHVDQLYQSLSKNTYLEYLHLSVHSKLESICDFIESNHKSLRSFVFSTISNIGPSPVEFVAYAMKKNTNIQKLWCTDFSPVLRLTEYIEAVKSLLCHQPITSLNVGAYNCPSIDTLFESLQQCIKDNLNHISTLEFRGIPLGSKLQEFLNRNLLTSKDSPLPFL</sequence>
<dbReference type="AlphaFoldDB" id="A0A151ZEZ9"/>
<evidence type="ECO:0000313" key="2">
    <source>
        <dbReference type="Proteomes" id="UP000076078"/>
    </source>
</evidence>
<proteinExistence type="predicted"/>
<gene>
    <name evidence="1" type="ORF">DLAC_06530</name>
</gene>
<name>A0A151ZEZ9_TIELA</name>
<dbReference type="InterPro" id="IPR032675">
    <property type="entry name" value="LRR_dom_sf"/>
</dbReference>
<dbReference type="SUPFAM" id="SSF52047">
    <property type="entry name" value="RNI-like"/>
    <property type="match status" value="1"/>
</dbReference>